<proteinExistence type="predicted"/>
<evidence type="ECO:0000256" key="1">
    <source>
        <dbReference type="SAM" id="MobiDB-lite"/>
    </source>
</evidence>
<dbReference type="Proteomes" id="UP000827721">
    <property type="component" value="Unassembled WGS sequence"/>
</dbReference>
<feature type="compositionally biased region" description="Basic and acidic residues" evidence="1">
    <location>
        <begin position="71"/>
        <end position="87"/>
    </location>
</feature>
<evidence type="ECO:0000256" key="2">
    <source>
        <dbReference type="SAM" id="SignalP"/>
    </source>
</evidence>
<evidence type="ECO:0000313" key="3">
    <source>
        <dbReference type="EMBL" id="KAH7557309.1"/>
    </source>
</evidence>
<accession>A0ABQ8HFA8</accession>
<dbReference type="EMBL" id="JAFEMO010000011">
    <property type="protein sequence ID" value="KAH7557309.1"/>
    <property type="molecule type" value="Genomic_DNA"/>
</dbReference>
<feature type="region of interest" description="Disordered" evidence="1">
    <location>
        <begin position="49"/>
        <end position="89"/>
    </location>
</feature>
<feature type="signal peptide" evidence="2">
    <location>
        <begin position="1"/>
        <end position="30"/>
    </location>
</feature>
<evidence type="ECO:0000313" key="4">
    <source>
        <dbReference type="Proteomes" id="UP000827721"/>
    </source>
</evidence>
<reference evidence="3 4" key="1">
    <citation type="submission" date="2021-02" db="EMBL/GenBank/DDBJ databases">
        <title>Plant Genome Project.</title>
        <authorList>
            <person name="Zhang R.-G."/>
        </authorList>
    </citation>
    <scope>NUCLEOTIDE SEQUENCE [LARGE SCALE GENOMIC DNA]</scope>
    <source>
        <tissue evidence="3">Leaves</tissue>
    </source>
</reference>
<feature type="chain" id="PRO_5046064624" evidence="2">
    <location>
        <begin position="31"/>
        <end position="494"/>
    </location>
</feature>
<gene>
    <name evidence="3" type="ORF">JRO89_XS11G0114100</name>
</gene>
<comment type="caution">
    <text evidence="3">The sequence shown here is derived from an EMBL/GenBank/DDBJ whole genome shotgun (WGS) entry which is preliminary data.</text>
</comment>
<sequence length="494" mass="54265">MLASTLLLLGHVRVLLQLMILIDINHGSESGHVMSKTFGDRRAGFDNFKKESDASRDKAGKSSAQEGFQPEEDRAAEEAQTDTREVPRSLTMIKVEDHTAEAEFSQDLGRGLVGETSGSSRDFVVDENANNYLVKEESQILRADRGLVEVAVHECSLIFSQSDEFSSIQSSCKSKEDPKVCSPKVKKWKRLAREKFRILDMVVEGNRLPKSVLLSEFDAEIEIANKKAKADLYLDAFAATTVLVFGDKTLAQQRKGMDQRVEKLQVEGSSHSGGQQQILEKLGELFDKLNSQSFKPVVASEHDRDDDEGAIIEESNVVPEISLHHTRNFISEDLASKVGLQLEKEGKLQVVVVSGEKLSSQVLNLEGIFLLKGKLCKALSYLDMATVPGTGTDGFTLRCVIVLRRHVIVRRHSFITASLHRRSFISLVAGSSPPPLVHLFRRWFVSSAAGGVARVFPTFVALALEISEAPLMALLELEEAAAAVESGEGAVSGF</sequence>
<organism evidence="3 4">
    <name type="scientific">Xanthoceras sorbifolium</name>
    <dbReference type="NCBI Taxonomy" id="99658"/>
    <lineage>
        <taxon>Eukaryota</taxon>
        <taxon>Viridiplantae</taxon>
        <taxon>Streptophyta</taxon>
        <taxon>Embryophyta</taxon>
        <taxon>Tracheophyta</taxon>
        <taxon>Spermatophyta</taxon>
        <taxon>Magnoliopsida</taxon>
        <taxon>eudicotyledons</taxon>
        <taxon>Gunneridae</taxon>
        <taxon>Pentapetalae</taxon>
        <taxon>rosids</taxon>
        <taxon>malvids</taxon>
        <taxon>Sapindales</taxon>
        <taxon>Sapindaceae</taxon>
        <taxon>Xanthoceroideae</taxon>
        <taxon>Xanthoceras</taxon>
    </lineage>
</organism>
<keyword evidence="2" id="KW-0732">Signal</keyword>
<protein>
    <submittedName>
        <fullName evidence="3">Uncharacterized protein</fullName>
    </submittedName>
</protein>
<name>A0ABQ8HFA8_9ROSI</name>
<keyword evidence="4" id="KW-1185">Reference proteome</keyword>
<feature type="compositionally biased region" description="Basic and acidic residues" evidence="1">
    <location>
        <begin position="49"/>
        <end position="60"/>
    </location>
</feature>